<dbReference type="Proteomes" id="UP000492820">
    <property type="component" value="Unassembled WGS sequence"/>
</dbReference>
<evidence type="ECO:0000313" key="2">
    <source>
        <dbReference type="Proteomes" id="UP000492820"/>
    </source>
</evidence>
<gene>
    <name evidence="1" type="ORF">EgrG_000097400</name>
</gene>
<proteinExistence type="predicted"/>
<sequence>MTIMMVMSNTKISLSLIRLKMWKSLLLSPLFFCLCFYFVGLFAHLISCLGCPCSEPSASPVLLFDRSPPHFFSPTLPPPPLLPQVKCFFQKSDQRAYFIFTLISFFFGR</sequence>
<dbReference type="AlphaFoldDB" id="A0A068WU01"/>
<organism evidence="1">
    <name type="scientific">Echinococcus granulosus</name>
    <name type="common">Hydatid tapeworm</name>
    <dbReference type="NCBI Taxonomy" id="6210"/>
    <lineage>
        <taxon>Eukaryota</taxon>
        <taxon>Metazoa</taxon>
        <taxon>Spiralia</taxon>
        <taxon>Lophotrochozoa</taxon>
        <taxon>Platyhelminthes</taxon>
        <taxon>Cestoda</taxon>
        <taxon>Eucestoda</taxon>
        <taxon>Cyclophyllidea</taxon>
        <taxon>Taeniidae</taxon>
        <taxon>Echinococcus</taxon>
        <taxon>Echinococcus granulosus group</taxon>
    </lineage>
</organism>
<reference evidence="3" key="3">
    <citation type="submission" date="2020-10" db="UniProtKB">
        <authorList>
            <consortium name="WormBaseParasite"/>
        </authorList>
    </citation>
    <scope>IDENTIFICATION</scope>
</reference>
<protein>
    <submittedName>
        <fullName evidence="1 3">Expressed protein</fullName>
    </submittedName>
</protein>
<dbReference type="EMBL" id="LK028582">
    <property type="protein sequence ID" value="CDS21105.1"/>
    <property type="molecule type" value="Genomic_DNA"/>
</dbReference>
<name>A0A068WU01_ECHGR</name>
<accession>A0A068WU01</accession>
<evidence type="ECO:0000313" key="1">
    <source>
        <dbReference type="EMBL" id="CDS21105.1"/>
    </source>
</evidence>
<reference evidence="1 2" key="1">
    <citation type="journal article" date="2013" name="Nature">
        <title>The genomes of four tapeworm species reveal adaptations to parasitism.</title>
        <authorList>
            <person name="Tsai I.J."/>
            <person name="Zarowiecki M."/>
            <person name="Holroyd N."/>
            <person name="Garciarrubio A."/>
            <person name="Sanchez-Flores A."/>
            <person name="Brooks K.L."/>
            <person name="Tracey A."/>
            <person name="Bobes R.J."/>
            <person name="Fragoso G."/>
            <person name="Sciutto E."/>
            <person name="Aslett M."/>
            <person name="Beasley H."/>
            <person name="Bennett H.M."/>
            <person name="Cai J."/>
            <person name="Camicia F."/>
            <person name="Clark R."/>
            <person name="Cucher M."/>
            <person name="De Silva N."/>
            <person name="Day T.A."/>
            <person name="Deplazes P."/>
            <person name="Estrada K."/>
            <person name="Fernandez C."/>
            <person name="Holland P.W."/>
            <person name="Hou J."/>
            <person name="Hu S."/>
            <person name="Huckvale T."/>
            <person name="Hung S.S."/>
            <person name="Kamenetzky L."/>
            <person name="Keane J.A."/>
            <person name="Kiss F."/>
            <person name="Koziol U."/>
            <person name="Lambert O."/>
            <person name="Liu K."/>
            <person name="Luo X."/>
            <person name="Luo Y."/>
            <person name="Macchiaroli N."/>
            <person name="Nichol S."/>
            <person name="Paps J."/>
            <person name="Parkinson J."/>
            <person name="Pouchkina-Stantcheva N."/>
            <person name="Riddiford N."/>
            <person name="Rosenzvit M."/>
            <person name="Salinas G."/>
            <person name="Wasmuth J.D."/>
            <person name="Zamanian M."/>
            <person name="Zheng Y."/>
            <person name="Cai X."/>
            <person name="Soberon X."/>
            <person name="Olson P.D."/>
            <person name="Laclette J.P."/>
            <person name="Brehm K."/>
            <person name="Berriman M."/>
            <person name="Garciarrubio A."/>
            <person name="Bobes R.J."/>
            <person name="Fragoso G."/>
            <person name="Sanchez-Flores A."/>
            <person name="Estrada K."/>
            <person name="Cevallos M.A."/>
            <person name="Morett E."/>
            <person name="Gonzalez V."/>
            <person name="Portillo T."/>
            <person name="Ochoa-Leyva A."/>
            <person name="Jose M.V."/>
            <person name="Sciutto E."/>
            <person name="Landa A."/>
            <person name="Jimenez L."/>
            <person name="Valdes V."/>
            <person name="Carrero J.C."/>
            <person name="Larralde C."/>
            <person name="Morales-Montor J."/>
            <person name="Limon-Lason J."/>
            <person name="Soberon X."/>
            <person name="Laclette J.P."/>
        </authorList>
    </citation>
    <scope>NUCLEOTIDE SEQUENCE [LARGE SCALE GENOMIC DNA]</scope>
</reference>
<reference evidence="1" key="2">
    <citation type="submission" date="2014-06" db="EMBL/GenBank/DDBJ databases">
        <authorList>
            <person name="Aslett M."/>
        </authorList>
    </citation>
    <scope>NUCLEOTIDE SEQUENCE</scope>
</reference>
<dbReference type="WBParaSite" id="EgrG_000097400">
    <property type="protein sequence ID" value="EgrG_000097400"/>
    <property type="gene ID" value="EgrG_000097400"/>
</dbReference>
<evidence type="ECO:0000313" key="3">
    <source>
        <dbReference type="WBParaSite" id="EgrG_000097400"/>
    </source>
</evidence>